<evidence type="ECO:0000313" key="2">
    <source>
        <dbReference type="Proteomes" id="UP001501729"/>
    </source>
</evidence>
<protein>
    <recommendedName>
        <fullName evidence="3">Halobacterial output domain-containing protein</fullName>
    </recommendedName>
</protein>
<evidence type="ECO:0008006" key="3">
    <source>
        <dbReference type="Google" id="ProtNLM"/>
    </source>
</evidence>
<dbReference type="Proteomes" id="UP001501729">
    <property type="component" value="Unassembled WGS sequence"/>
</dbReference>
<sequence>MLTVSETHPSTSHTPQLVLTTPPTAAQHATYQCTALQSDAPMTVIEYTHTSSDTTALCIGSLTTIAYFPRLSAPADDTAARTEVRANE</sequence>
<reference evidence="1 2" key="1">
    <citation type="journal article" date="2019" name="Int. J. Syst. Evol. Microbiol.">
        <title>The Global Catalogue of Microorganisms (GCM) 10K type strain sequencing project: providing services to taxonomists for standard genome sequencing and annotation.</title>
        <authorList>
            <consortium name="The Broad Institute Genomics Platform"/>
            <consortium name="The Broad Institute Genome Sequencing Center for Infectious Disease"/>
            <person name="Wu L."/>
            <person name="Ma J."/>
        </authorList>
    </citation>
    <scope>NUCLEOTIDE SEQUENCE [LARGE SCALE GENOMIC DNA]</scope>
    <source>
        <strain evidence="1 2">JCM 17504</strain>
    </source>
</reference>
<dbReference type="EMBL" id="BAABKX010000013">
    <property type="protein sequence ID" value="GAA5052683.1"/>
    <property type="molecule type" value="Genomic_DNA"/>
</dbReference>
<accession>A0AAV3UIZ6</accession>
<evidence type="ECO:0000313" key="1">
    <source>
        <dbReference type="EMBL" id="GAA5052683.1"/>
    </source>
</evidence>
<gene>
    <name evidence="1" type="ORF">GCM10025751_29070</name>
</gene>
<dbReference type="AlphaFoldDB" id="A0AAV3UIZ6"/>
<proteinExistence type="predicted"/>
<name>A0AAV3UIZ6_9EURY</name>
<keyword evidence="2" id="KW-1185">Reference proteome</keyword>
<comment type="caution">
    <text evidence="1">The sequence shown here is derived from an EMBL/GenBank/DDBJ whole genome shotgun (WGS) entry which is preliminary data.</text>
</comment>
<organism evidence="1 2">
    <name type="scientific">Haladaptatus pallidirubidus</name>
    <dbReference type="NCBI Taxonomy" id="1008152"/>
    <lineage>
        <taxon>Archaea</taxon>
        <taxon>Methanobacteriati</taxon>
        <taxon>Methanobacteriota</taxon>
        <taxon>Stenosarchaea group</taxon>
        <taxon>Halobacteria</taxon>
        <taxon>Halobacteriales</taxon>
        <taxon>Haladaptataceae</taxon>
        <taxon>Haladaptatus</taxon>
    </lineage>
</organism>